<sequence>MEYHIIDLKKLFFCCASISKHKQVFQKLKKEKENGMISIDVQKKILDSTVNNILIKQYPVKYSYQRAFIKLLIGELEQNGDEIDDDIFVAYCNLLSISEKDLHYRHFLQEHGDLQYITIQESINIISKGTTGLCVWQGALHLAAWCFKNRNQFYGKNILELGCGVGLTGLSIINACSPKQYVFSDCHESVLDILCNNVRFNLSSIRDKISAETCTLNDRLKLHIKCNDSDVKVIKLKWEDISKYIREDLIVHDVIIGADILYESTSFYSLITGLNCLLTSSNYAIIAATIRNEDTVKKFLDQLGEHNLTYLECDIPEQIVSIESSHIPVKILQIFKKD</sequence>
<accession>A0A834JNW9</accession>
<organism evidence="4 5">
    <name type="scientific">Vespula germanica</name>
    <name type="common">German yellow jacket</name>
    <name type="synonym">Paravespula germanica</name>
    <dbReference type="NCBI Taxonomy" id="30212"/>
    <lineage>
        <taxon>Eukaryota</taxon>
        <taxon>Metazoa</taxon>
        <taxon>Ecdysozoa</taxon>
        <taxon>Arthropoda</taxon>
        <taxon>Hexapoda</taxon>
        <taxon>Insecta</taxon>
        <taxon>Pterygota</taxon>
        <taxon>Neoptera</taxon>
        <taxon>Endopterygota</taxon>
        <taxon>Hymenoptera</taxon>
        <taxon>Apocrita</taxon>
        <taxon>Aculeata</taxon>
        <taxon>Vespoidea</taxon>
        <taxon>Vespidae</taxon>
        <taxon>Vespinae</taxon>
        <taxon>Vespula</taxon>
    </lineage>
</organism>
<keyword evidence="5" id="KW-1185">Reference proteome</keyword>
<dbReference type="InterPro" id="IPR029063">
    <property type="entry name" value="SAM-dependent_MTases_sf"/>
</dbReference>
<dbReference type="SUPFAM" id="SSF53335">
    <property type="entry name" value="S-adenosyl-L-methionine-dependent methyltransferases"/>
    <property type="match status" value="1"/>
</dbReference>
<dbReference type="Gene3D" id="3.40.50.150">
    <property type="entry name" value="Vaccinia Virus protein VP39"/>
    <property type="match status" value="1"/>
</dbReference>
<feature type="domain" description="FAM86 N-terminal" evidence="3">
    <location>
        <begin position="22"/>
        <end position="93"/>
    </location>
</feature>
<dbReference type="AlphaFoldDB" id="A0A834JNW9"/>
<dbReference type="Pfam" id="PF14904">
    <property type="entry name" value="FAM86"/>
    <property type="match status" value="1"/>
</dbReference>
<dbReference type="Proteomes" id="UP000617340">
    <property type="component" value="Unassembled WGS sequence"/>
</dbReference>
<keyword evidence="2" id="KW-0808">Transferase</keyword>
<dbReference type="GO" id="GO:0016740">
    <property type="term" value="F:transferase activity"/>
    <property type="evidence" value="ECO:0007669"/>
    <property type="project" value="UniProtKB-KW"/>
</dbReference>
<evidence type="ECO:0000256" key="1">
    <source>
        <dbReference type="ARBA" id="ARBA00005511"/>
    </source>
</evidence>
<comment type="caution">
    <text evidence="4">The sequence shown here is derived from an EMBL/GenBank/DDBJ whole genome shotgun (WGS) entry which is preliminary data.</text>
</comment>
<gene>
    <name evidence="4" type="ORF">HZH68_011307</name>
</gene>
<dbReference type="PANTHER" id="PTHR14614:SF130">
    <property type="entry name" value="PROTEIN-LYSINE N-METHYLTRANSFERASE EEF2KMT"/>
    <property type="match status" value="1"/>
</dbReference>
<dbReference type="InterPro" id="IPR029426">
    <property type="entry name" value="FAM86_N"/>
</dbReference>
<evidence type="ECO:0000313" key="4">
    <source>
        <dbReference type="EMBL" id="KAF7391764.1"/>
    </source>
</evidence>
<dbReference type="GO" id="GO:0032991">
    <property type="term" value="C:protein-containing complex"/>
    <property type="evidence" value="ECO:0007669"/>
    <property type="project" value="TreeGrafter"/>
</dbReference>
<evidence type="ECO:0000259" key="3">
    <source>
        <dbReference type="Pfam" id="PF14904"/>
    </source>
</evidence>
<dbReference type="Pfam" id="PF10294">
    <property type="entry name" value="Methyltransf_16"/>
    <property type="match status" value="2"/>
</dbReference>
<proteinExistence type="inferred from homology"/>
<evidence type="ECO:0000313" key="5">
    <source>
        <dbReference type="Proteomes" id="UP000617340"/>
    </source>
</evidence>
<protein>
    <recommendedName>
        <fullName evidence="3">FAM86 N-terminal domain-containing protein</fullName>
    </recommendedName>
</protein>
<comment type="similarity">
    <text evidence="1">Belongs to the class I-like SAM-binding methyltransferase superfamily. EEF2KMT family.</text>
</comment>
<reference evidence="4" key="1">
    <citation type="journal article" date="2020" name="G3 (Bethesda)">
        <title>High-Quality Assemblies for Three Invasive Social Wasps from the &lt;i&gt;Vespula&lt;/i&gt; Genus.</title>
        <authorList>
            <person name="Harrop T.W.R."/>
            <person name="Guhlin J."/>
            <person name="McLaughlin G.M."/>
            <person name="Permina E."/>
            <person name="Stockwell P."/>
            <person name="Gilligan J."/>
            <person name="Le Lec M.F."/>
            <person name="Gruber M.A.M."/>
            <person name="Quinn O."/>
            <person name="Lovegrove M."/>
            <person name="Duncan E.J."/>
            <person name="Remnant E.J."/>
            <person name="Van Eeckhoven J."/>
            <person name="Graham B."/>
            <person name="Knapp R.A."/>
            <person name="Langford K.W."/>
            <person name="Kronenberg Z."/>
            <person name="Press M.O."/>
            <person name="Eacker S.M."/>
            <person name="Wilson-Rankin E.E."/>
            <person name="Purcell J."/>
            <person name="Lester P.J."/>
            <person name="Dearden P.K."/>
        </authorList>
    </citation>
    <scope>NUCLEOTIDE SEQUENCE</scope>
    <source>
        <strain evidence="4">Linc-1</strain>
    </source>
</reference>
<name>A0A834JNW9_VESGE</name>
<dbReference type="InterPro" id="IPR019410">
    <property type="entry name" value="Methyltransf_16"/>
</dbReference>
<evidence type="ECO:0000256" key="2">
    <source>
        <dbReference type="ARBA" id="ARBA00022679"/>
    </source>
</evidence>
<dbReference type="PANTHER" id="PTHR14614">
    <property type="entry name" value="HEPATOCELLULAR CARCINOMA-ASSOCIATED ANTIGEN"/>
    <property type="match status" value="1"/>
</dbReference>
<dbReference type="EMBL" id="JACSDZ010000011">
    <property type="protein sequence ID" value="KAF7391764.1"/>
    <property type="molecule type" value="Genomic_DNA"/>
</dbReference>